<dbReference type="Proteomes" id="UP001178662">
    <property type="component" value="Chromosome"/>
</dbReference>
<dbReference type="GO" id="GO:0016787">
    <property type="term" value="F:hydrolase activity"/>
    <property type="evidence" value="ECO:0007669"/>
    <property type="project" value="UniProtKB-KW"/>
</dbReference>
<keyword evidence="5" id="KW-1185">Reference proteome</keyword>
<evidence type="ECO:0000313" key="4">
    <source>
        <dbReference type="EMBL" id="WEK54777.1"/>
    </source>
</evidence>
<dbReference type="PANTHER" id="PTHR43540:SF16">
    <property type="entry name" value="ISOCHORISMATASE-LIKE DOMAIN-CONTAINING PROTEIN"/>
    <property type="match status" value="1"/>
</dbReference>
<dbReference type="SUPFAM" id="SSF52499">
    <property type="entry name" value="Isochorismatase-like hydrolases"/>
    <property type="match status" value="1"/>
</dbReference>
<dbReference type="EMBL" id="CP119317">
    <property type="protein sequence ID" value="WEK54777.1"/>
    <property type="molecule type" value="Genomic_DNA"/>
</dbReference>
<keyword evidence="2 4" id="KW-0378">Hydrolase</keyword>
<evidence type="ECO:0000256" key="2">
    <source>
        <dbReference type="ARBA" id="ARBA00022801"/>
    </source>
</evidence>
<dbReference type="AlphaFoldDB" id="A0AA95EZC0"/>
<name>A0AA95EZC0_9BACL</name>
<dbReference type="CDD" id="cd00431">
    <property type="entry name" value="cysteine_hydrolases"/>
    <property type="match status" value="1"/>
</dbReference>
<organism evidence="4 5">
    <name type="scientific">Candidatus Cohnella colombiensis</name>
    <dbReference type="NCBI Taxonomy" id="3121368"/>
    <lineage>
        <taxon>Bacteria</taxon>
        <taxon>Bacillati</taxon>
        <taxon>Bacillota</taxon>
        <taxon>Bacilli</taxon>
        <taxon>Bacillales</taxon>
        <taxon>Paenibacillaceae</taxon>
        <taxon>Cohnella</taxon>
    </lineage>
</organism>
<protein>
    <submittedName>
        <fullName evidence="4">Cysteine hydrolase</fullName>
    </submittedName>
</protein>
<dbReference type="InterPro" id="IPR000868">
    <property type="entry name" value="Isochorismatase-like_dom"/>
</dbReference>
<dbReference type="Pfam" id="PF00857">
    <property type="entry name" value="Isochorismatase"/>
    <property type="match status" value="1"/>
</dbReference>
<evidence type="ECO:0000313" key="5">
    <source>
        <dbReference type="Proteomes" id="UP001178662"/>
    </source>
</evidence>
<dbReference type="InterPro" id="IPR036380">
    <property type="entry name" value="Isochorismatase-like_sf"/>
</dbReference>
<comment type="similarity">
    <text evidence="1">Belongs to the isochorismatase family.</text>
</comment>
<accession>A0AA95EZC0</accession>
<reference evidence="4" key="1">
    <citation type="submission" date="2023-03" db="EMBL/GenBank/DDBJ databases">
        <title>Andean soil-derived lignocellulolytic bacterial consortium as a source of novel taxa and putative plastic-active enzymes.</title>
        <authorList>
            <person name="Diaz-Garcia L."/>
            <person name="Chuvochina M."/>
            <person name="Feuerriegel G."/>
            <person name="Bunk B."/>
            <person name="Sproer C."/>
            <person name="Streit W.R."/>
            <person name="Rodriguez L.M."/>
            <person name="Overmann J."/>
            <person name="Jimenez D.J."/>
        </authorList>
    </citation>
    <scope>NUCLEOTIDE SEQUENCE</scope>
    <source>
        <strain evidence="4">MAG 2441</strain>
    </source>
</reference>
<dbReference type="Gene3D" id="3.40.50.850">
    <property type="entry name" value="Isochorismatase-like"/>
    <property type="match status" value="1"/>
</dbReference>
<sequence length="212" mass="23683">MSMKIPAHKTAIVLIEPQNDFLSPGGTMYAHIKEQLAERNVIANLKGLLDSARGKVKIFYVPFHPFDKGFPELKKGGPAYEGLRGIEIDMEADWGTGAWLRGTPGPEIIDELTPQDGDIIVEGKKTLDAFHSTGLDYYLRANEIEYVAFTGFHTNWCVESSARSAYDKGYRVMVVGDCTATDTQEEQDYVEKFIFPKIGKVLNAKQFLEALE</sequence>
<dbReference type="InterPro" id="IPR050272">
    <property type="entry name" value="Isochorismatase-like_hydrls"/>
</dbReference>
<proteinExistence type="inferred from homology"/>
<gene>
    <name evidence="4" type="ORF">P0Y55_01475</name>
</gene>
<feature type="domain" description="Isochorismatase-like" evidence="3">
    <location>
        <begin position="10"/>
        <end position="205"/>
    </location>
</feature>
<evidence type="ECO:0000256" key="1">
    <source>
        <dbReference type="ARBA" id="ARBA00006336"/>
    </source>
</evidence>
<evidence type="ECO:0000259" key="3">
    <source>
        <dbReference type="Pfam" id="PF00857"/>
    </source>
</evidence>
<dbReference type="PANTHER" id="PTHR43540">
    <property type="entry name" value="PEROXYUREIDOACRYLATE/UREIDOACRYLATE AMIDOHYDROLASE-RELATED"/>
    <property type="match status" value="1"/>
</dbReference>